<sequence length="132" mass="13958">MNNRTLISIFLIVGFSTLAVFGAFAMGQSIGGQNACIAATASGLDCLTPSNLASIASMYLGAFGTFSSAIFFTLSLLALFVTAFITAKNVFSQSFSFVSVSINDNDADITRSLSLRPALSWIAIHENSPSRR</sequence>
<proteinExistence type="predicted"/>
<accession>A0A2M8LBD1</accession>
<keyword evidence="1" id="KW-0472">Membrane</keyword>
<evidence type="ECO:0000313" key="2">
    <source>
        <dbReference type="EMBL" id="PJE73937.1"/>
    </source>
</evidence>
<dbReference type="EMBL" id="PFEQ01000014">
    <property type="protein sequence ID" value="PJE73937.1"/>
    <property type="molecule type" value="Genomic_DNA"/>
</dbReference>
<keyword evidence="1" id="KW-0812">Transmembrane</keyword>
<evidence type="ECO:0000313" key="3">
    <source>
        <dbReference type="Proteomes" id="UP000228700"/>
    </source>
</evidence>
<comment type="caution">
    <text evidence="2">The sequence shown here is derived from an EMBL/GenBank/DDBJ whole genome shotgun (WGS) entry which is preliminary data.</text>
</comment>
<evidence type="ECO:0000256" key="1">
    <source>
        <dbReference type="SAM" id="Phobius"/>
    </source>
</evidence>
<organism evidence="2 3">
    <name type="scientific">Candidatus Taylorbacteria bacterium CG10_big_fil_rev_8_21_14_0_10_41_48</name>
    <dbReference type="NCBI Taxonomy" id="1975024"/>
    <lineage>
        <taxon>Bacteria</taxon>
        <taxon>Candidatus Tayloriibacteriota</taxon>
    </lineage>
</organism>
<gene>
    <name evidence="2" type="ORF">COV01_03825</name>
</gene>
<dbReference type="Proteomes" id="UP000228700">
    <property type="component" value="Unassembled WGS sequence"/>
</dbReference>
<keyword evidence="1" id="KW-1133">Transmembrane helix</keyword>
<reference evidence="3" key="1">
    <citation type="submission" date="2017-09" db="EMBL/GenBank/DDBJ databases">
        <title>Depth-based differentiation of microbial function through sediment-hosted aquifers and enrichment of novel symbionts in the deep terrestrial subsurface.</title>
        <authorList>
            <person name="Probst A.J."/>
            <person name="Ladd B."/>
            <person name="Jarett J.K."/>
            <person name="Geller-Mcgrath D.E."/>
            <person name="Sieber C.M.K."/>
            <person name="Emerson J.B."/>
            <person name="Anantharaman K."/>
            <person name="Thomas B.C."/>
            <person name="Malmstrom R."/>
            <person name="Stieglmeier M."/>
            <person name="Klingl A."/>
            <person name="Woyke T."/>
            <person name="Ryan C.M."/>
            <person name="Banfield J.F."/>
        </authorList>
    </citation>
    <scope>NUCLEOTIDE SEQUENCE [LARGE SCALE GENOMIC DNA]</scope>
</reference>
<feature type="transmembrane region" description="Helical" evidence="1">
    <location>
        <begin position="59"/>
        <end position="85"/>
    </location>
</feature>
<protein>
    <submittedName>
        <fullName evidence="2">Uncharacterized protein</fullName>
    </submittedName>
</protein>
<dbReference type="AlphaFoldDB" id="A0A2M8LBD1"/>
<name>A0A2M8LBD1_9BACT</name>